<accession>A0A1P8UD15</accession>
<proteinExistence type="predicted"/>
<keyword evidence="3" id="KW-1185">Reference proteome</keyword>
<organism evidence="2 3">
    <name type="scientific">Acidihalobacter ferrooxydans</name>
    <dbReference type="NCBI Taxonomy" id="1765967"/>
    <lineage>
        <taxon>Bacteria</taxon>
        <taxon>Pseudomonadati</taxon>
        <taxon>Pseudomonadota</taxon>
        <taxon>Gammaproteobacteria</taxon>
        <taxon>Chromatiales</taxon>
        <taxon>Ectothiorhodospiraceae</taxon>
        <taxon>Acidihalobacter</taxon>
    </lineage>
</organism>
<dbReference type="EMBL" id="CP019434">
    <property type="protein sequence ID" value="APZ41761.1"/>
    <property type="molecule type" value="Genomic_DNA"/>
</dbReference>
<evidence type="ECO:0000313" key="3">
    <source>
        <dbReference type="Proteomes" id="UP000243807"/>
    </source>
</evidence>
<name>A0A1P8UD15_9GAMM</name>
<reference evidence="2 3" key="1">
    <citation type="submission" date="2017-01" db="EMBL/GenBank/DDBJ databases">
        <title>Draft sequence of Acidihalobacter ferrooxidans strain DSM 14175 (strain V8).</title>
        <authorList>
            <person name="Khaleque H.N."/>
            <person name="Ramsay J.P."/>
            <person name="Murphy R.J.T."/>
            <person name="Kaksonen A.H."/>
            <person name="Boxall N.J."/>
            <person name="Watkin E.L.J."/>
        </authorList>
    </citation>
    <scope>NUCLEOTIDE SEQUENCE [LARGE SCALE GENOMIC DNA]</scope>
    <source>
        <strain evidence="2 3">V8</strain>
    </source>
</reference>
<gene>
    <name evidence="2" type="ORF">BW247_00510</name>
</gene>
<evidence type="ECO:0000256" key="1">
    <source>
        <dbReference type="SAM" id="MobiDB-lite"/>
    </source>
</evidence>
<sequence>MRIETQDKQHVTIVMDDHRAGDLLAGLLAHPDLGEAASELVEKLRAAKVEPTPAPDHIRHEYAPPLQD</sequence>
<dbReference type="AlphaFoldDB" id="A0A1P8UD15"/>
<evidence type="ECO:0000313" key="2">
    <source>
        <dbReference type="EMBL" id="APZ41761.1"/>
    </source>
</evidence>
<dbReference type="RefSeq" id="WP_076835108.1">
    <property type="nucleotide sequence ID" value="NZ_CP019434.1"/>
</dbReference>
<dbReference type="STRING" id="1765967.BW247_00510"/>
<dbReference type="OrthoDB" id="5797037at2"/>
<protein>
    <submittedName>
        <fullName evidence="2">Uncharacterized protein</fullName>
    </submittedName>
</protein>
<dbReference type="Proteomes" id="UP000243807">
    <property type="component" value="Chromosome"/>
</dbReference>
<feature type="region of interest" description="Disordered" evidence="1">
    <location>
        <begin position="48"/>
        <end position="68"/>
    </location>
</feature>
<dbReference type="KEGG" id="afy:BW247_00510"/>